<dbReference type="PANTHER" id="PTHR33115">
    <property type="entry name" value="ARM REPEAT SUPERFAMILY PROTEIN"/>
    <property type="match status" value="1"/>
</dbReference>
<evidence type="ECO:0000313" key="3">
    <source>
        <dbReference type="Proteomes" id="UP000290289"/>
    </source>
</evidence>
<evidence type="ECO:0000313" key="2">
    <source>
        <dbReference type="EMBL" id="RXH80882.1"/>
    </source>
</evidence>
<protein>
    <submittedName>
        <fullName evidence="2">Uncharacterized protein</fullName>
    </submittedName>
</protein>
<name>A0A498IFG2_MALDO</name>
<accession>A0A498IFG2</accession>
<gene>
    <name evidence="2" type="ORF">DVH24_004796</name>
</gene>
<organism evidence="2 3">
    <name type="scientific">Malus domestica</name>
    <name type="common">Apple</name>
    <name type="synonym">Pyrus malus</name>
    <dbReference type="NCBI Taxonomy" id="3750"/>
    <lineage>
        <taxon>Eukaryota</taxon>
        <taxon>Viridiplantae</taxon>
        <taxon>Streptophyta</taxon>
        <taxon>Embryophyta</taxon>
        <taxon>Tracheophyta</taxon>
        <taxon>Spermatophyta</taxon>
        <taxon>Magnoliopsida</taxon>
        <taxon>eudicotyledons</taxon>
        <taxon>Gunneridae</taxon>
        <taxon>Pentapetalae</taxon>
        <taxon>rosids</taxon>
        <taxon>fabids</taxon>
        <taxon>Rosales</taxon>
        <taxon>Rosaceae</taxon>
        <taxon>Amygdaloideae</taxon>
        <taxon>Maleae</taxon>
        <taxon>Malus</taxon>
    </lineage>
</organism>
<dbReference type="EMBL" id="RDQH01000338">
    <property type="protein sequence ID" value="RXH80882.1"/>
    <property type="molecule type" value="Genomic_DNA"/>
</dbReference>
<proteinExistence type="predicted"/>
<keyword evidence="3" id="KW-1185">Reference proteome</keyword>
<comment type="caution">
    <text evidence="2">The sequence shown here is derived from an EMBL/GenBank/DDBJ whole genome shotgun (WGS) entry which is preliminary data.</text>
</comment>
<dbReference type="AlphaFoldDB" id="A0A498IFG2"/>
<keyword evidence="1" id="KW-0472">Membrane</keyword>
<keyword evidence="1" id="KW-1133">Transmembrane helix</keyword>
<dbReference type="Proteomes" id="UP000290289">
    <property type="component" value="Chromosome 12"/>
</dbReference>
<sequence>MTNIVFGHQNSIEKTNSSTTASVGPPIAQPIPTLEKKLTFFTLRLAVLEKTATGLRTFMVVLGGFAIVLDQTDFWFITIILLIEGTRIFSMSHEP</sequence>
<feature type="transmembrane region" description="Helical" evidence="1">
    <location>
        <begin position="58"/>
        <end position="83"/>
    </location>
</feature>
<reference evidence="2 3" key="1">
    <citation type="submission" date="2018-10" db="EMBL/GenBank/DDBJ databases">
        <title>A high-quality apple genome assembly.</title>
        <authorList>
            <person name="Hu J."/>
        </authorList>
    </citation>
    <scope>NUCLEOTIDE SEQUENCE [LARGE SCALE GENOMIC DNA]</scope>
    <source>
        <strain evidence="3">cv. HFTH1</strain>
        <tissue evidence="2">Young leaf</tissue>
    </source>
</reference>
<dbReference type="PANTHER" id="PTHR33115:SF50">
    <property type="entry name" value="ARM REPEAT SUPERFAMILY PROTEIN"/>
    <property type="match status" value="1"/>
</dbReference>
<evidence type="ECO:0000256" key="1">
    <source>
        <dbReference type="SAM" id="Phobius"/>
    </source>
</evidence>
<keyword evidence="1" id="KW-0812">Transmembrane</keyword>